<sequence length="73" mass="8250">MRDNPKGIRYIDAVRVVTHYFGEPRRSGGSHTIFKTPWPGDPRVNLQSGKNGKAKVYQIKQLLSAIDQLQNAE</sequence>
<name>A0ABW2A9G3_9GAMM</name>
<dbReference type="Proteomes" id="UP001596422">
    <property type="component" value="Unassembled WGS sequence"/>
</dbReference>
<evidence type="ECO:0000313" key="2">
    <source>
        <dbReference type="Proteomes" id="UP001596422"/>
    </source>
</evidence>
<dbReference type="EMBL" id="JBHSWE010000002">
    <property type="protein sequence ID" value="MFC6674137.1"/>
    <property type="molecule type" value="Genomic_DNA"/>
</dbReference>
<protein>
    <submittedName>
        <fullName evidence="1">Toxin HicA</fullName>
    </submittedName>
</protein>
<dbReference type="RefSeq" id="WP_379913821.1">
    <property type="nucleotide sequence ID" value="NZ_JBHSWE010000002.1"/>
</dbReference>
<proteinExistence type="predicted"/>
<comment type="caution">
    <text evidence="1">The sequence shown here is derived from an EMBL/GenBank/DDBJ whole genome shotgun (WGS) entry which is preliminary data.</text>
</comment>
<keyword evidence="2" id="KW-1185">Reference proteome</keyword>
<evidence type="ECO:0000313" key="1">
    <source>
        <dbReference type="EMBL" id="MFC6674137.1"/>
    </source>
</evidence>
<gene>
    <name evidence="1" type="ORF">ACFQDL_31565</name>
</gene>
<reference evidence="2" key="1">
    <citation type="journal article" date="2019" name="Int. J. Syst. Evol. Microbiol.">
        <title>The Global Catalogue of Microorganisms (GCM) 10K type strain sequencing project: providing services to taxonomists for standard genome sequencing and annotation.</title>
        <authorList>
            <consortium name="The Broad Institute Genomics Platform"/>
            <consortium name="The Broad Institute Genome Sequencing Center for Infectious Disease"/>
            <person name="Wu L."/>
            <person name="Ma J."/>
        </authorList>
    </citation>
    <scope>NUCLEOTIDE SEQUENCE [LARGE SCALE GENOMIC DNA]</scope>
    <source>
        <strain evidence="2">NBRC 111756</strain>
    </source>
</reference>
<organism evidence="1 2">
    <name type="scientific">Marinobacterium aestuariivivens</name>
    <dbReference type="NCBI Taxonomy" id="1698799"/>
    <lineage>
        <taxon>Bacteria</taxon>
        <taxon>Pseudomonadati</taxon>
        <taxon>Pseudomonadota</taxon>
        <taxon>Gammaproteobacteria</taxon>
        <taxon>Oceanospirillales</taxon>
        <taxon>Oceanospirillaceae</taxon>
        <taxon>Marinobacterium</taxon>
    </lineage>
</organism>
<accession>A0ABW2A9G3</accession>